<accession>A0A6A6JWB3</accession>
<dbReference type="Proteomes" id="UP000800097">
    <property type="component" value="Unassembled WGS sequence"/>
</dbReference>
<feature type="region of interest" description="Disordered" evidence="1">
    <location>
        <begin position="162"/>
        <end position="189"/>
    </location>
</feature>
<dbReference type="GeneID" id="54546127"/>
<organism evidence="2 3">
    <name type="scientific">Westerdykella ornata</name>
    <dbReference type="NCBI Taxonomy" id="318751"/>
    <lineage>
        <taxon>Eukaryota</taxon>
        <taxon>Fungi</taxon>
        <taxon>Dikarya</taxon>
        <taxon>Ascomycota</taxon>
        <taxon>Pezizomycotina</taxon>
        <taxon>Dothideomycetes</taxon>
        <taxon>Pleosporomycetidae</taxon>
        <taxon>Pleosporales</taxon>
        <taxon>Sporormiaceae</taxon>
        <taxon>Westerdykella</taxon>
    </lineage>
</organism>
<name>A0A6A6JWB3_WESOR</name>
<reference evidence="2" key="1">
    <citation type="journal article" date="2020" name="Stud. Mycol.">
        <title>101 Dothideomycetes genomes: a test case for predicting lifestyles and emergence of pathogens.</title>
        <authorList>
            <person name="Haridas S."/>
            <person name="Albert R."/>
            <person name="Binder M."/>
            <person name="Bloem J."/>
            <person name="Labutti K."/>
            <person name="Salamov A."/>
            <person name="Andreopoulos B."/>
            <person name="Baker S."/>
            <person name="Barry K."/>
            <person name="Bills G."/>
            <person name="Bluhm B."/>
            <person name="Cannon C."/>
            <person name="Castanera R."/>
            <person name="Culley D."/>
            <person name="Daum C."/>
            <person name="Ezra D."/>
            <person name="Gonzalez J."/>
            <person name="Henrissat B."/>
            <person name="Kuo A."/>
            <person name="Liang C."/>
            <person name="Lipzen A."/>
            <person name="Lutzoni F."/>
            <person name="Magnuson J."/>
            <person name="Mondo S."/>
            <person name="Nolan M."/>
            <person name="Ohm R."/>
            <person name="Pangilinan J."/>
            <person name="Park H.-J."/>
            <person name="Ramirez L."/>
            <person name="Alfaro M."/>
            <person name="Sun H."/>
            <person name="Tritt A."/>
            <person name="Yoshinaga Y."/>
            <person name="Zwiers L.-H."/>
            <person name="Turgeon B."/>
            <person name="Goodwin S."/>
            <person name="Spatafora J."/>
            <person name="Crous P."/>
            <person name="Grigoriev I."/>
        </authorList>
    </citation>
    <scope>NUCLEOTIDE SEQUENCE</scope>
    <source>
        <strain evidence="2">CBS 379.55</strain>
    </source>
</reference>
<gene>
    <name evidence="2" type="ORF">EI97DRAFT_108311</name>
</gene>
<proteinExistence type="predicted"/>
<dbReference type="AlphaFoldDB" id="A0A6A6JWB3"/>
<protein>
    <submittedName>
        <fullName evidence="2">Uncharacterized protein</fullName>
    </submittedName>
</protein>
<evidence type="ECO:0000313" key="3">
    <source>
        <dbReference type="Proteomes" id="UP000800097"/>
    </source>
</evidence>
<dbReference type="EMBL" id="ML986485">
    <property type="protein sequence ID" value="KAF2280026.1"/>
    <property type="molecule type" value="Genomic_DNA"/>
</dbReference>
<feature type="region of interest" description="Disordered" evidence="1">
    <location>
        <begin position="1"/>
        <end position="25"/>
    </location>
</feature>
<keyword evidence="3" id="KW-1185">Reference proteome</keyword>
<evidence type="ECO:0000313" key="2">
    <source>
        <dbReference type="EMBL" id="KAF2280026.1"/>
    </source>
</evidence>
<evidence type="ECO:0000256" key="1">
    <source>
        <dbReference type="SAM" id="MobiDB-lite"/>
    </source>
</evidence>
<sequence>MQPEYNLGCGSTLHRNPGEASPRPSFSKLRWKIAHRLERKAVPTWSQSGDTPSFSSHPAPWRWLGPSLSPPDLQKLQDNVRLTLLQGGGLQLPWTVRITWERVGTSPAGERRFVYAAIVNHTTPNTPPSAYWNHTDPPRSRACGASAPRLLHKSSFRPEAFSLSFPPPAPRNSRLQFRSPPAGHNFYPP</sequence>
<dbReference type="RefSeq" id="XP_033657565.1">
    <property type="nucleotide sequence ID" value="XM_033792952.1"/>
</dbReference>